<accession>A0AAE1A2Q9</accession>
<name>A0AAE1A2Q9_9GAST</name>
<gene>
    <name evidence="1" type="ORF">RRG08_012361</name>
</gene>
<sequence length="66" mass="7245">MQSDAKDSLPLVAVITSDNSGPACQGFDLPHRLQIYINFLPPFCPHRDFASKFDTGSGDYLIVCTI</sequence>
<evidence type="ECO:0000313" key="2">
    <source>
        <dbReference type="Proteomes" id="UP001283361"/>
    </source>
</evidence>
<dbReference type="EMBL" id="JAWDGP010002806">
    <property type="protein sequence ID" value="KAK3779808.1"/>
    <property type="molecule type" value="Genomic_DNA"/>
</dbReference>
<dbReference type="Proteomes" id="UP001283361">
    <property type="component" value="Unassembled WGS sequence"/>
</dbReference>
<comment type="caution">
    <text evidence="1">The sequence shown here is derived from an EMBL/GenBank/DDBJ whole genome shotgun (WGS) entry which is preliminary data.</text>
</comment>
<reference evidence="1" key="1">
    <citation type="journal article" date="2023" name="G3 (Bethesda)">
        <title>A reference genome for the long-term kleptoplast-retaining sea slug Elysia crispata morphotype clarki.</title>
        <authorList>
            <person name="Eastman K.E."/>
            <person name="Pendleton A.L."/>
            <person name="Shaikh M.A."/>
            <person name="Suttiyut T."/>
            <person name="Ogas R."/>
            <person name="Tomko P."/>
            <person name="Gavelis G."/>
            <person name="Widhalm J.R."/>
            <person name="Wisecaver J.H."/>
        </authorList>
    </citation>
    <scope>NUCLEOTIDE SEQUENCE</scope>
    <source>
        <strain evidence="1">ECLA1</strain>
    </source>
</reference>
<proteinExistence type="predicted"/>
<evidence type="ECO:0000313" key="1">
    <source>
        <dbReference type="EMBL" id="KAK3779808.1"/>
    </source>
</evidence>
<keyword evidence="2" id="KW-1185">Reference proteome</keyword>
<protein>
    <submittedName>
        <fullName evidence="1">Uncharacterized protein</fullName>
    </submittedName>
</protein>
<dbReference type="AlphaFoldDB" id="A0AAE1A2Q9"/>
<organism evidence="1 2">
    <name type="scientific">Elysia crispata</name>
    <name type="common">lettuce slug</name>
    <dbReference type="NCBI Taxonomy" id="231223"/>
    <lineage>
        <taxon>Eukaryota</taxon>
        <taxon>Metazoa</taxon>
        <taxon>Spiralia</taxon>
        <taxon>Lophotrochozoa</taxon>
        <taxon>Mollusca</taxon>
        <taxon>Gastropoda</taxon>
        <taxon>Heterobranchia</taxon>
        <taxon>Euthyneura</taxon>
        <taxon>Panpulmonata</taxon>
        <taxon>Sacoglossa</taxon>
        <taxon>Placobranchoidea</taxon>
        <taxon>Plakobranchidae</taxon>
        <taxon>Elysia</taxon>
    </lineage>
</organism>